<evidence type="ECO:0000313" key="2">
    <source>
        <dbReference type="EMBL" id="SHH73736.1"/>
    </source>
</evidence>
<accession>A0A1M5VET4</accession>
<dbReference type="STRING" id="1121306.SAMN02745196_01262"/>
<dbReference type="Proteomes" id="UP000184526">
    <property type="component" value="Unassembled WGS sequence"/>
</dbReference>
<keyword evidence="3" id="KW-1185">Reference proteome</keyword>
<dbReference type="RefSeq" id="WP_072831154.1">
    <property type="nucleotide sequence ID" value="NZ_FQXP01000004.1"/>
</dbReference>
<dbReference type="CDD" id="cd02440">
    <property type="entry name" value="AdoMet_MTases"/>
    <property type="match status" value="1"/>
</dbReference>
<keyword evidence="2" id="KW-0808">Transferase</keyword>
<dbReference type="GO" id="GO:0008757">
    <property type="term" value="F:S-adenosylmethionine-dependent methyltransferase activity"/>
    <property type="evidence" value="ECO:0007669"/>
    <property type="project" value="InterPro"/>
</dbReference>
<organism evidence="2 3">
    <name type="scientific">Clostridium collagenovorans DSM 3089</name>
    <dbReference type="NCBI Taxonomy" id="1121306"/>
    <lineage>
        <taxon>Bacteria</taxon>
        <taxon>Bacillati</taxon>
        <taxon>Bacillota</taxon>
        <taxon>Clostridia</taxon>
        <taxon>Eubacteriales</taxon>
        <taxon>Clostridiaceae</taxon>
        <taxon>Clostridium</taxon>
    </lineage>
</organism>
<keyword evidence="2" id="KW-0489">Methyltransferase</keyword>
<dbReference type="GO" id="GO:0032259">
    <property type="term" value="P:methylation"/>
    <property type="evidence" value="ECO:0007669"/>
    <property type="project" value="UniProtKB-KW"/>
</dbReference>
<gene>
    <name evidence="2" type="ORF">SAMN02745196_01262</name>
</gene>
<dbReference type="SUPFAM" id="SSF53335">
    <property type="entry name" value="S-adenosyl-L-methionine-dependent methyltransferases"/>
    <property type="match status" value="1"/>
</dbReference>
<feature type="domain" description="Methyltransferase type 11" evidence="1">
    <location>
        <begin position="149"/>
        <end position="240"/>
    </location>
</feature>
<dbReference type="Gene3D" id="3.40.50.150">
    <property type="entry name" value="Vaccinia Virus protein VP39"/>
    <property type="match status" value="1"/>
</dbReference>
<dbReference type="InterPro" id="IPR013216">
    <property type="entry name" value="Methyltransf_11"/>
</dbReference>
<proteinExistence type="predicted"/>
<reference evidence="2 3" key="1">
    <citation type="submission" date="2016-11" db="EMBL/GenBank/DDBJ databases">
        <authorList>
            <person name="Jaros S."/>
            <person name="Januszkiewicz K."/>
            <person name="Wedrychowicz H."/>
        </authorList>
    </citation>
    <scope>NUCLEOTIDE SEQUENCE [LARGE SCALE GENOMIC DNA]</scope>
    <source>
        <strain evidence="2 3">DSM 3089</strain>
    </source>
</reference>
<dbReference type="EMBL" id="FQXP01000004">
    <property type="protein sequence ID" value="SHH73736.1"/>
    <property type="molecule type" value="Genomic_DNA"/>
</dbReference>
<dbReference type="Gene3D" id="2.20.25.10">
    <property type="match status" value="1"/>
</dbReference>
<name>A0A1M5VET4_9CLOT</name>
<dbReference type="SUPFAM" id="SSF158997">
    <property type="entry name" value="Trm112p-like"/>
    <property type="match status" value="1"/>
</dbReference>
<sequence>MHKYLMDMLQCPFCHSNLTWDISNETEERLIEGHALCTQCNATYEIHDGIGVFLTPELQRNDLWEESNTLFLEHPELVDALMEHENNDLCATDRFVKAMLLDEQGNFEEAMPLFKNARADLYTKDIVKGTESQLEFLCNYLKNSCDPIVDIASGRCYLVEELAKNLDNYIVATDFSPSILKRDKAALEHLGLYNKVSLLSFDARLTPFKDASVKIMTSNLGLANIQDSANVLNELRRVLEGELLFINHFYAENDEPNINVLKYFKVDTFATEKTTKEAFKASNLDLKIANELFAYSTPISKGEIIDAAPDITPIVATNISLHILKAK</sequence>
<protein>
    <submittedName>
        <fullName evidence="2">Methyltransferase domain-containing protein</fullName>
    </submittedName>
</protein>
<dbReference type="OrthoDB" id="9795634at2"/>
<evidence type="ECO:0000313" key="3">
    <source>
        <dbReference type="Proteomes" id="UP000184526"/>
    </source>
</evidence>
<dbReference type="InterPro" id="IPR029063">
    <property type="entry name" value="SAM-dependent_MTases_sf"/>
</dbReference>
<dbReference type="Pfam" id="PF08241">
    <property type="entry name" value="Methyltransf_11"/>
    <property type="match status" value="1"/>
</dbReference>
<dbReference type="AlphaFoldDB" id="A0A1M5VET4"/>
<evidence type="ECO:0000259" key="1">
    <source>
        <dbReference type="Pfam" id="PF08241"/>
    </source>
</evidence>